<evidence type="ECO:0000313" key="3">
    <source>
        <dbReference type="EMBL" id="CAJ0963760.1"/>
    </source>
</evidence>
<dbReference type="Proteomes" id="UP001176940">
    <property type="component" value="Unassembled WGS sequence"/>
</dbReference>
<evidence type="ECO:0000313" key="4">
    <source>
        <dbReference type="Proteomes" id="UP001176940"/>
    </source>
</evidence>
<dbReference type="InterPro" id="IPR042320">
    <property type="entry name" value="MMS22-like"/>
</dbReference>
<dbReference type="InterPro" id="IPR029424">
    <property type="entry name" value="MMS22L_C"/>
</dbReference>
<organism evidence="3 4">
    <name type="scientific">Ranitomeya imitator</name>
    <name type="common">mimic poison frog</name>
    <dbReference type="NCBI Taxonomy" id="111125"/>
    <lineage>
        <taxon>Eukaryota</taxon>
        <taxon>Metazoa</taxon>
        <taxon>Chordata</taxon>
        <taxon>Craniata</taxon>
        <taxon>Vertebrata</taxon>
        <taxon>Euteleostomi</taxon>
        <taxon>Amphibia</taxon>
        <taxon>Batrachia</taxon>
        <taxon>Anura</taxon>
        <taxon>Neobatrachia</taxon>
        <taxon>Hyloidea</taxon>
        <taxon>Dendrobatidae</taxon>
        <taxon>Dendrobatinae</taxon>
        <taxon>Ranitomeya</taxon>
    </lineage>
</organism>
<dbReference type="PANTHER" id="PTHR28547">
    <property type="entry name" value="PROTEIN MMS22-LIKE"/>
    <property type="match status" value="1"/>
</dbReference>
<evidence type="ECO:0000259" key="2">
    <source>
        <dbReference type="Pfam" id="PF14911"/>
    </source>
</evidence>
<sequence>MLSAIRETLPLFLQGLSIISRQSQAAYVKQQLKTTIQQYFGRFLPNAPSVSGSHPMLLALCDSVPSPHTTNLRRTVMEVVRDGYLQFKGHAPPPRLATILSFIVDVFQRTKTIDAADADTLLPSLLKCLILVNEPQVKKLSTDALQHMVEGCLAVPQGDAATRLATNLSPRSPQRRSQGCFAQRSFVTSRSHDRDVIPGPSRNASLGTEAAVCTAERREDSGPSENSLYLKI</sequence>
<reference evidence="3" key="1">
    <citation type="submission" date="2023-07" db="EMBL/GenBank/DDBJ databases">
        <authorList>
            <person name="Stuckert A."/>
        </authorList>
    </citation>
    <scope>NUCLEOTIDE SEQUENCE</scope>
</reference>
<protein>
    <recommendedName>
        <fullName evidence="2">MMS22-like C-terminal domain-containing protein</fullName>
    </recommendedName>
</protein>
<gene>
    <name evidence="3" type="ORF">RIMI_LOCUS18803809</name>
</gene>
<comment type="caution">
    <text evidence="3">The sequence shown here is derived from an EMBL/GenBank/DDBJ whole genome shotgun (WGS) entry which is preliminary data.</text>
</comment>
<keyword evidence="4" id="KW-1185">Reference proteome</keyword>
<proteinExistence type="predicted"/>
<accession>A0ABN9MF71</accession>
<feature type="region of interest" description="Disordered" evidence="1">
    <location>
        <begin position="189"/>
        <end position="208"/>
    </location>
</feature>
<feature type="domain" description="MMS22-like C-terminal" evidence="2">
    <location>
        <begin position="1"/>
        <end position="168"/>
    </location>
</feature>
<dbReference type="Pfam" id="PF14911">
    <property type="entry name" value="MMS22L_C"/>
    <property type="match status" value="1"/>
</dbReference>
<evidence type="ECO:0000256" key="1">
    <source>
        <dbReference type="SAM" id="MobiDB-lite"/>
    </source>
</evidence>
<dbReference type="PANTHER" id="PTHR28547:SF1">
    <property type="entry name" value="PROTEIN MMS22-LIKE"/>
    <property type="match status" value="1"/>
</dbReference>
<name>A0ABN9MF71_9NEOB</name>
<dbReference type="EMBL" id="CAUEEQ010058314">
    <property type="protein sequence ID" value="CAJ0963760.1"/>
    <property type="molecule type" value="Genomic_DNA"/>
</dbReference>